<reference evidence="3" key="1">
    <citation type="journal article" date="2024" name="IScience">
        <title>Strigolactones Initiate the Formation of Haustorium-like Structures in Castilleja.</title>
        <authorList>
            <person name="Buerger M."/>
            <person name="Peterson D."/>
            <person name="Chory J."/>
        </authorList>
    </citation>
    <scope>NUCLEOTIDE SEQUENCE [LARGE SCALE GENOMIC DNA]</scope>
</reference>
<dbReference type="Pfam" id="PF00098">
    <property type="entry name" value="zf-CCHC"/>
    <property type="match status" value="2"/>
</dbReference>
<dbReference type="SMART" id="SM00343">
    <property type="entry name" value="ZnF_C2HC"/>
    <property type="match status" value="2"/>
</dbReference>
<name>A0ABD3B9Z2_9LAMI</name>
<dbReference type="InterPro" id="IPR036875">
    <property type="entry name" value="Znf_CCHC_sf"/>
</dbReference>
<gene>
    <name evidence="2" type="ORF">CASFOL_042231</name>
</gene>
<keyword evidence="3" id="KW-1185">Reference proteome</keyword>
<evidence type="ECO:0000259" key="1">
    <source>
        <dbReference type="SMART" id="SM00343"/>
    </source>
</evidence>
<proteinExistence type="predicted"/>
<dbReference type="EMBL" id="JAVIJP010000107">
    <property type="protein sequence ID" value="KAL3614157.1"/>
    <property type="molecule type" value="Genomic_DNA"/>
</dbReference>
<evidence type="ECO:0000313" key="3">
    <source>
        <dbReference type="Proteomes" id="UP001632038"/>
    </source>
</evidence>
<dbReference type="Gene3D" id="4.10.60.10">
    <property type="entry name" value="Zinc finger, CCHC-type"/>
    <property type="match status" value="1"/>
</dbReference>
<feature type="domain" description="CCHC-type" evidence="1">
    <location>
        <begin position="24"/>
        <end position="40"/>
    </location>
</feature>
<protein>
    <recommendedName>
        <fullName evidence="1">CCHC-type domain-containing protein</fullName>
    </recommendedName>
</protein>
<dbReference type="AlphaFoldDB" id="A0ABD3B9Z2"/>
<dbReference type="SUPFAM" id="SSF57756">
    <property type="entry name" value="Retrovirus zinc finger-like domains"/>
    <property type="match status" value="1"/>
</dbReference>
<comment type="caution">
    <text evidence="2">The sequence shown here is derived from an EMBL/GenBank/DDBJ whole genome shotgun (WGS) entry which is preliminary data.</text>
</comment>
<dbReference type="Proteomes" id="UP001632038">
    <property type="component" value="Unassembled WGS sequence"/>
</dbReference>
<organism evidence="2 3">
    <name type="scientific">Castilleja foliolosa</name>
    <dbReference type="NCBI Taxonomy" id="1961234"/>
    <lineage>
        <taxon>Eukaryota</taxon>
        <taxon>Viridiplantae</taxon>
        <taxon>Streptophyta</taxon>
        <taxon>Embryophyta</taxon>
        <taxon>Tracheophyta</taxon>
        <taxon>Spermatophyta</taxon>
        <taxon>Magnoliopsida</taxon>
        <taxon>eudicotyledons</taxon>
        <taxon>Gunneridae</taxon>
        <taxon>Pentapetalae</taxon>
        <taxon>asterids</taxon>
        <taxon>lamiids</taxon>
        <taxon>Lamiales</taxon>
        <taxon>Orobanchaceae</taxon>
        <taxon>Pedicularideae</taxon>
        <taxon>Castillejinae</taxon>
        <taxon>Castilleja</taxon>
    </lineage>
</organism>
<dbReference type="InterPro" id="IPR001878">
    <property type="entry name" value="Znf_CCHC"/>
</dbReference>
<evidence type="ECO:0000313" key="2">
    <source>
        <dbReference type="EMBL" id="KAL3614157.1"/>
    </source>
</evidence>
<sequence length="122" mass="12804">MANSMSTMSVASVGQPSQNKRQLVCHHCQQLGHCKAECPSLQQQSQRDPITCFNCGKVGHINQAGSSQGASVVQQPIRNVQTGGLSSGGHSGAQGRMFTLASAPAPVEETPHTYVAQGTFLL</sequence>
<feature type="domain" description="CCHC-type" evidence="1">
    <location>
        <begin position="51"/>
        <end position="67"/>
    </location>
</feature>
<accession>A0ABD3B9Z2</accession>